<dbReference type="EMBL" id="PZQS01000008">
    <property type="protein sequence ID" value="PVD26450.1"/>
    <property type="molecule type" value="Genomic_DNA"/>
</dbReference>
<organism evidence="2 3">
    <name type="scientific">Pomacea canaliculata</name>
    <name type="common">Golden apple snail</name>
    <dbReference type="NCBI Taxonomy" id="400727"/>
    <lineage>
        <taxon>Eukaryota</taxon>
        <taxon>Metazoa</taxon>
        <taxon>Spiralia</taxon>
        <taxon>Lophotrochozoa</taxon>
        <taxon>Mollusca</taxon>
        <taxon>Gastropoda</taxon>
        <taxon>Caenogastropoda</taxon>
        <taxon>Architaenioglossa</taxon>
        <taxon>Ampullarioidea</taxon>
        <taxon>Ampullariidae</taxon>
        <taxon>Pomacea</taxon>
    </lineage>
</organism>
<dbReference type="AlphaFoldDB" id="A0A2T7NZ63"/>
<protein>
    <submittedName>
        <fullName evidence="2">Uncharacterized protein</fullName>
    </submittedName>
</protein>
<evidence type="ECO:0000313" key="3">
    <source>
        <dbReference type="Proteomes" id="UP000245119"/>
    </source>
</evidence>
<sequence>MVLGRNARMSGENARMSEAGRKSKEKFHTLHPRHILIADTMNPRLLHWTCLLAACIPTNMQTSPPDLEIKNVCERPWKMVYAHSEEGTALFGRKDQLVDDVIAGKEVKVTLIQTDETYSMRVDNVNKQGSELCAESLYHLAHNGTHVDTNAPRRFYIVCTSGYVSILQSGEQKLLQVTMYWYTKDLTDRDRPVYSSFIDGSRAKGRLENLWTAGRTMPLRAVMRDRGYSFPMHNVLVDSTTGVVNGQNVKHLGQTVEGNYTKFTPNPYVWYSSWSTRGSRHNVRWSLDKHEPRGSNFDAVALDWHADTCWRIAYVHDANGNSEFGSLEHFKAQVREGHRVHVKVDDVSAVVSNVRVSGDVISAQILDTVVRRGGNNASKHDIRDHTAHAWTVAHTSGTVRKYEYLVGSSMRRQLPMTRKSLSWSVDTRPWVTVLRTEDQGRVMEGNPHQLRRAVQQGASIRINLQLDSKSGDFLTEPDSLRVDDPSGVVFAQALQHVSDKKTNKPEEYELQPSAFYWYLMISSLGDVRMTAWYVGKNQRLYDERAPSANVTWFANF</sequence>
<feature type="region of interest" description="Disordered" evidence="1">
    <location>
        <begin position="1"/>
        <end position="22"/>
    </location>
</feature>
<name>A0A2T7NZ63_POMCA</name>
<gene>
    <name evidence="2" type="ORF">C0Q70_14127</name>
</gene>
<reference evidence="2 3" key="1">
    <citation type="submission" date="2018-04" db="EMBL/GenBank/DDBJ databases">
        <title>The genome of golden apple snail Pomacea canaliculata provides insight into stress tolerance and invasive adaptation.</title>
        <authorList>
            <person name="Liu C."/>
            <person name="Liu B."/>
            <person name="Ren Y."/>
            <person name="Zhang Y."/>
            <person name="Wang H."/>
            <person name="Li S."/>
            <person name="Jiang F."/>
            <person name="Yin L."/>
            <person name="Zhang G."/>
            <person name="Qian W."/>
            <person name="Fan W."/>
        </authorList>
    </citation>
    <scope>NUCLEOTIDE SEQUENCE [LARGE SCALE GENOMIC DNA]</scope>
    <source>
        <strain evidence="2">SZHN2017</strain>
        <tissue evidence="2">Muscle</tissue>
    </source>
</reference>
<comment type="caution">
    <text evidence="2">The sequence shown here is derived from an EMBL/GenBank/DDBJ whole genome shotgun (WGS) entry which is preliminary data.</text>
</comment>
<keyword evidence="3" id="KW-1185">Reference proteome</keyword>
<dbReference type="OrthoDB" id="6054775at2759"/>
<evidence type="ECO:0000256" key="1">
    <source>
        <dbReference type="SAM" id="MobiDB-lite"/>
    </source>
</evidence>
<proteinExistence type="predicted"/>
<dbReference type="Proteomes" id="UP000245119">
    <property type="component" value="Linkage Group LG8"/>
</dbReference>
<evidence type="ECO:0000313" key="2">
    <source>
        <dbReference type="EMBL" id="PVD26450.1"/>
    </source>
</evidence>
<accession>A0A2T7NZ63</accession>